<organism evidence="2">
    <name type="scientific">viral metagenome</name>
    <dbReference type="NCBI Taxonomy" id="1070528"/>
    <lineage>
        <taxon>unclassified sequences</taxon>
        <taxon>metagenomes</taxon>
        <taxon>organismal metagenomes</taxon>
    </lineage>
</organism>
<dbReference type="AlphaFoldDB" id="A0A6M3KNE6"/>
<dbReference type="InterPro" id="IPR013320">
    <property type="entry name" value="ConA-like_dom_sf"/>
</dbReference>
<evidence type="ECO:0000313" key="1">
    <source>
        <dbReference type="EMBL" id="QJA67265.1"/>
    </source>
</evidence>
<dbReference type="Gene3D" id="2.60.120.200">
    <property type="match status" value="1"/>
</dbReference>
<gene>
    <name evidence="2" type="ORF">MM415A00301_0014</name>
    <name evidence="1" type="ORF">MM415B00258_0014</name>
</gene>
<dbReference type="SUPFAM" id="SSF49899">
    <property type="entry name" value="Concanavalin A-like lectins/glucanases"/>
    <property type="match status" value="1"/>
</dbReference>
<accession>A0A6M3KNE6</accession>
<proteinExistence type="predicted"/>
<evidence type="ECO:0008006" key="3">
    <source>
        <dbReference type="Google" id="ProtNLM"/>
    </source>
</evidence>
<sequence length="527" mass="58555">MQEIVSRRTETSKTYDLGDGKRRLESRIGAIHYRDNYSDPSEQWKDIDLTWVGNRIDKAPYELTLDGQKITVRDKKSGEISTIELTEIKPAGLKFEIVPENTRVSFRHTLPSDKIPFEASFKITGKGLITTKAFDDDGEIMLDAGVVGDTLTEKLPSIVDKATGKVRPAKGLVKVDPTWQVAASTDDVTRRITASLLSLIDANKAGYYSAASKQFGCGMRFLNITIPNAQVIDSAYLILRCSTSQSGVIVNTRISAEDVDDAVTFAQDEAAFDARFAAHTTARIDWDAIPAWTLDTDYNSPEIKTVIQEIVDRVGWASGNDIVLFWEDFEDRSTHATNYCRRDAYSYDGSAEFCPKLVINYTEAPIPTSTDITTAMTGLIWIKSSRVTQELMGKWDATNNKRCWAWAMDTSLPRLYISDDGTGSEAEVATTTVSSDVMTMLGFVYVAATDKVRFFINGVFDVERTFTGETGAVYSNATVKFQLGRVMSGSVGSFYLGSQYLPTLIPEAWTDDQVKNWYQQTSHLMGV</sequence>
<evidence type="ECO:0000313" key="2">
    <source>
        <dbReference type="EMBL" id="QJA83280.1"/>
    </source>
</evidence>
<name>A0A6M3KNE6_9ZZZZ</name>
<dbReference type="EMBL" id="MT142507">
    <property type="protein sequence ID" value="QJA83280.1"/>
    <property type="molecule type" value="Genomic_DNA"/>
</dbReference>
<protein>
    <recommendedName>
        <fullName evidence="3">Lectin/glucanase superfamily protein</fullName>
    </recommendedName>
</protein>
<dbReference type="EMBL" id="MT141568">
    <property type="protein sequence ID" value="QJA67265.1"/>
    <property type="molecule type" value="Genomic_DNA"/>
</dbReference>
<reference evidence="2" key="1">
    <citation type="submission" date="2020-03" db="EMBL/GenBank/DDBJ databases">
        <title>The deep terrestrial virosphere.</title>
        <authorList>
            <person name="Holmfeldt K."/>
            <person name="Nilsson E."/>
            <person name="Simone D."/>
            <person name="Lopez-Fernandez M."/>
            <person name="Wu X."/>
            <person name="de Brujin I."/>
            <person name="Lundin D."/>
            <person name="Andersson A."/>
            <person name="Bertilsson S."/>
            <person name="Dopson M."/>
        </authorList>
    </citation>
    <scope>NUCLEOTIDE SEQUENCE</scope>
    <source>
        <strain evidence="2">MM415A00301</strain>
        <strain evidence="1">MM415B00258</strain>
    </source>
</reference>